<sequence>VSEIKILIKKLSKNKDFVLPGYQSSGAVG</sequence>
<feature type="non-terminal residue" evidence="1">
    <location>
        <position position="29"/>
    </location>
</feature>
<organism evidence="1">
    <name type="scientific">marine metagenome</name>
    <dbReference type="NCBI Taxonomy" id="408172"/>
    <lineage>
        <taxon>unclassified sequences</taxon>
        <taxon>metagenomes</taxon>
        <taxon>ecological metagenomes</taxon>
    </lineage>
</organism>
<feature type="non-terminal residue" evidence="1">
    <location>
        <position position="1"/>
    </location>
</feature>
<name>A0A382MZ79_9ZZZZ</name>
<dbReference type="EMBL" id="UINC01096612">
    <property type="protein sequence ID" value="SVC53638.1"/>
    <property type="molecule type" value="Genomic_DNA"/>
</dbReference>
<proteinExistence type="predicted"/>
<gene>
    <name evidence="1" type="ORF">METZ01_LOCUS306492</name>
</gene>
<protein>
    <submittedName>
        <fullName evidence="1">Uncharacterized protein</fullName>
    </submittedName>
</protein>
<reference evidence="1" key="1">
    <citation type="submission" date="2018-05" db="EMBL/GenBank/DDBJ databases">
        <authorList>
            <person name="Lanie J.A."/>
            <person name="Ng W.-L."/>
            <person name="Kazmierczak K.M."/>
            <person name="Andrzejewski T.M."/>
            <person name="Davidsen T.M."/>
            <person name="Wayne K.J."/>
            <person name="Tettelin H."/>
            <person name="Glass J.I."/>
            <person name="Rusch D."/>
            <person name="Podicherti R."/>
            <person name="Tsui H.-C.T."/>
            <person name="Winkler M.E."/>
        </authorList>
    </citation>
    <scope>NUCLEOTIDE SEQUENCE</scope>
</reference>
<accession>A0A382MZ79</accession>
<evidence type="ECO:0000313" key="1">
    <source>
        <dbReference type="EMBL" id="SVC53638.1"/>
    </source>
</evidence>
<dbReference type="AlphaFoldDB" id="A0A382MZ79"/>